<dbReference type="GO" id="GO:0016301">
    <property type="term" value="F:kinase activity"/>
    <property type="evidence" value="ECO:0007669"/>
    <property type="project" value="UniProtKB-KW"/>
</dbReference>
<proteinExistence type="predicted"/>
<keyword evidence="2" id="KW-1185">Reference proteome</keyword>
<comment type="caution">
    <text evidence="1">The sequence shown here is derived from an EMBL/GenBank/DDBJ whole genome shotgun (WGS) entry which is preliminary data.</text>
</comment>
<dbReference type="InterPro" id="IPR029058">
    <property type="entry name" value="AB_hydrolase_fold"/>
</dbReference>
<evidence type="ECO:0000313" key="1">
    <source>
        <dbReference type="EMBL" id="MFC6065818.1"/>
    </source>
</evidence>
<dbReference type="Proteomes" id="UP001596139">
    <property type="component" value="Unassembled WGS sequence"/>
</dbReference>
<gene>
    <name evidence="1" type="ORF">ACFP4F_25215</name>
</gene>
<accession>A0ABW1MQ78</accession>
<organism evidence="1 2">
    <name type="scientific">Streptomyces ochraceiscleroticus</name>
    <dbReference type="NCBI Taxonomy" id="47761"/>
    <lineage>
        <taxon>Bacteria</taxon>
        <taxon>Bacillati</taxon>
        <taxon>Actinomycetota</taxon>
        <taxon>Actinomycetes</taxon>
        <taxon>Kitasatosporales</taxon>
        <taxon>Streptomycetaceae</taxon>
        <taxon>Streptomyces</taxon>
    </lineage>
</organism>
<dbReference type="RefSeq" id="WP_031063569.1">
    <property type="nucleotide sequence ID" value="NZ_JBHSPX010000007.1"/>
</dbReference>
<dbReference type="SUPFAM" id="SSF53474">
    <property type="entry name" value="alpha/beta-Hydrolases"/>
    <property type="match status" value="1"/>
</dbReference>
<dbReference type="EMBL" id="JBHSPX010000007">
    <property type="protein sequence ID" value="MFC6065818.1"/>
    <property type="molecule type" value="Genomic_DNA"/>
</dbReference>
<sequence>MAGVGVKPYWELTCDADGDVDQRQRDALLAGVARERLTDLVVFAHGWNNDRSTATRLYTRFFEPFPELLAGSGARVGYVGVIWPAMRFTDEPIPDFDPSPPARATAGATAAGEPVLEDALRHQLAQAFPGRDMLLERLAQLLSERPDARSAFDEFARLVRELVSVRQDSPDLLFAADSGDGLPGMLTDDPLEVCEVFTAALRSTGVAVWPGDAMDAEQRPLFGGGLTRKWSGARELLRQGAYYAIKRRAGTVGQLGLGPVLGRLPGEAAELRVHLAGHSFGARLVSYALRGLPPDARHVKSVTLLQGAFSHYAFCAELPHDRTLAGTLDGVQDRIDGPLVCCYSRHDEALRTFYPLASKLAGDSASFLGLFDRWGANGFDGIQAVPGTRRVRLGEELPTSPGCVNVDASAVVRRGAPPAGAHSDICHPQLARVILEAGRIGRA</sequence>
<keyword evidence="1" id="KW-0418">Kinase</keyword>
<name>A0ABW1MQ78_9ACTN</name>
<keyword evidence="1" id="KW-0808">Transferase</keyword>
<evidence type="ECO:0000313" key="2">
    <source>
        <dbReference type="Proteomes" id="UP001596139"/>
    </source>
</evidence>
<reference evidence="2" key="1">
    <citation type="journal article" date="2019" name="Int. J. Syst. Evol. Microbiol.">
        <title>The Global Catalogue of Microorganisms (GCM) 10K type strain sequencing project: providing services to taxonomists for standard genome sequencing and annotation.</title>
        <authorList>
            <consortium name="The Broad Institute Genomics Platform"/>
            <consortium name="The Broad Institute Genome Sequencing Center for Infectious Disease"/>
            <person name="Wu L."/>
            <person name="Ma J."/>
        </authorList>
    </citation>
    <scope>NUCLEOTIDE SEQUENCE [LARGE SCALE GENOMIC DNA]</scope>
    <source>
        <strain evidence="2">CGMCC 1.15180</strain>
    </source>
</reference>
<protein>
    <submittedName>
        <fullName evidence="1">Serine-threonine protein kinase</fullName>
    </submittedName>
</protein>